<dbReference type="OrthoDB" id="1116574at2"/>
<dbReference type="AlphaFoldDB" id="A0A3P1BA55"/>
<evidence type="ECO:0008006" key="5">
    <source>
        <dbReference type="Google" id="ProtNLM"/>
    </source>
</evidence>
<comment type="similarity">
    <text evidence="1">Belongs to the GTP cyclohydrolase I type 2/NIF3 family.</text>
</comment>
<dbReference type="GO" id="GO:0046872">
    <property type="term" value="F:metal ion binding"/>
    <property type="evidence" value="ECO:0007669"/>
    <property type="project" value="UniProtKB-KW"/>
</dbReference>
<evidence type="ECO:0000313" key="3">
    <source>
        <dbReference type="EMBL" id="RRA97967.1"/>
    </source>
</evidence>
<reference evidence="3 4" key="1">
    <citation type="submission" date="2018-11" db="EMBL/GenBank/DDBJ databases">
        <authorList>
            <person name="Zhou Z."/>
            <person name="Wang G."/>
        </authorList>
    </citation>
    <scope>NUCLEOTIDE SEQUENCE [LARGE SCALE GENOMIC DNA]</scope>
    <source>
        <strain evidence="3 4">KCTC52004</strain>
    </source>
</reference>
<dbReference type="EMBL" id="RQJO01000016">
    <property type="protein sequence ID" value="RRA97967.1"/>
    <property type="molecule type" value="Genomic_DNA"/>
</dbReference>
<comment type="caution">
    <text evidence="3">The sequence shown here is derived from an EMBL/GenBank/DDBJ whole genome shotgun (WGS) entry which is preliminary data.</text>
</comment>
<evidence type="ECO:0000256" key="2">
    <source>
        <dbReference type="PIRSR" id="PIRSR602678-1"/>
    </source>
</evidence>
<name>A0A3P1BA55_9BACT</name>
<gene>
    <name evidence="3" type="ORF">EHT25_30290</name>
</gene>
<dbReference type="Pfam" id="PF01784">
    <property type="entry name" value="DUF34_NIF3"/>
    <property type="match status" value="1"/>
</dbReference>
<feature type="binding site" evidence="2">
    <location>
        <position position="301"/>
    </location>
    <ligand>
        <name>a divalent metal cation</name>
        <dbReference type="ChEBI" id="CHEBI:60240"/>
        <label>1</label>
    </ligand>
</feature>
<proteinExistence type="inferred from homology"/>
<sequence length="338" mass="37473">MQRVCFVKNASFHKSQVNWHSQIRSKTACPMKTVMENELSRRAFLLLGSGATLSAVLPFRAEAAPHAPKNGPLTCTDIANHFKKTDTAGRVNWDKTTDTFKAGDPARPVRKVAVAWKASLDAVQKAISIGADLLISHESICVQADNSSMKPEIEFALPTEMPKFELIRKAGLVVYRCHDFWDSFPGLGMRASWQKALHIGTNIIADAYPFYVTKVAPLTIGDLARHILKQIKPLRQNGVLVSGDTERVITRIGTGTGVTTNIVKLRELGAEVGIITEDYYNHVRMGVHAQELDFPTITVNHGVTEEWGARNLATYLQQEFPALVVTHLPQYCPYQVIV</sequence>
<accession>A0A3P1BA55</accession>
<feature type="binding site" evidence="2">
    <location>
        <position position="305"/>
    </location>
    <ligand>
        <name>a divalent metal cation</name>
        <dbReference type="ChEBI" id="CHEBI:60240"/>
        <label>1</label>
    </ligand>
</feature>
<dbReference type="Proteomes" id="UP000271925">
    <property type="component" value="Unassembled WGS sequence"/>
</dbReference>
<protein>
    <recommendedName>
        <fullName evidence="5">NGG1p interacting factor NIF3</fullName>
    </recommendedName>
</protein>
<evidence type="ECO:0000313" key="4">
    <source>
        <dbReference type="Proteomes" id="UP000271925"/>
    </source>
</evidence>
<dbReference type="SUPFAM" id="SSF102705">
    <property type="entry name" value="NIF3 (NGG1p interacting factor 3)-like"/>
    <property type="match status" value="1"/>
</dbReference>
<feature type="binding site" evidence="2">
    <location>
        <position position="182"/>
    </location>
    <ligand>
        <name>a divalent metal cation</name>
        <dbReference type="ChEBI" id="CHEBI:60240"/>
        <label>1</label>
    </ligand>
</feature>
<dbReference type="Gene3D" id="3.40.1390.30">
    <property type="entry name" value="NIF3 (NGG1p interacting factor 3)-like"/>
    <property type="match status" value="2"/>
</dbReference>
<keyword evidence="4" id="KW-1185">Reference proteome</keyword>
<feature type="binding site" evidence="2">
    <location>
        <position position="137"/>
    </location>
    <ligand>
        <name>a divalent metal cation</name>
        <dbReference type="ChEBI" id="CHEBI:60240"/>
        <label>1</label>
    </ligand>
</feature>
<evidence type="ECO:0000256" key="1">
    <source>
        <dbReference type="ARBA" id="ARBA00006964"/>
    </source>
</evidence>
<dbReference type="InterPro" id="IPR002678">
    <property type="entry name" value="DUF34/NIF3"/>
</dbReference>
<dbReference type="InterPro" id="IPR036069">
    <property type="entry name" value="DUF34/NIF3_sf"/>
</dbReference>
<organism evidence="3 4">
    <name type="scientific">Larkinella rosea</name>
    <dbReference type="NCBI Taxonomy" id="2025312"/>
    <lineage>
        <taxon>Bacteria</taxon>
        <taxon>Pseudomonadati</taxon>
        <taxon>Bacteroidota</taxon>
        <taxon>Cytophagia</taxon>
        <taxon>Cytophagales</taxon>
        <taxon>Spirosomataceae</taxon>
        <taxon>Larkinella</taxon>
    </lineage>
</organism>
<keyword evidence="2" id="KW-0479">Metal-binding</keyword>